<protein>
    <recommendedName>
        <fullName evidence="3">PD-(D/E)XK motif protein</fullName>
    </recommendedName>
</protein>
<dbReference type="RefSeq" id="WP_088409735.1">
    <property type="nucleotide sequence ID" value="NZ_CP021995.1"/>
</dbReference>
<sequence length="348" mass="37202">MRWKPQVWRRWSVSSLVAEILARWTTLRGRSAPGAEELEVSSLNVDTGHGAAALALSPQGHAQLLLPFASGERRPAIDVPPALEIAITRLTDGGSLRPYIVVTCIEPVLDRGFADLVEAVLTRILDGDPARDALAASIRDLGALFARGPTNPIDERIIRGLVAELIVLKRLAARDPRAPALWFGPDPERHDFRGGVHAIEVKSSGRKTGRVTISSADQLDPPAGGTLQLWRVALERTQGGAAGVALLVRDIEALTGPSAELRQRLATLGCTDPDAVEWNRLSFNCEAIDAWAVEKGFPRIVPSMFPGGAVPAGIHGITYELDPAVAADFQADEAAMEAAEARLLATLA</sequence>
<dbReference type="AlphaFoldDB" id="A0A1Z3LTZ5"/>
<reference evidence="1 2" key="1">
    <citation type="submission" date="2017-06" db="EMBL/GenBank/DDBJ databases">
        <title>Biodegradation of gentamicin by bacterial consortia AMQD4 in synthetic medium and raw gentamicin sewage.</title>
        <authorList>
            <person name="Chang H."/>
            <person name="Feng Y."/>
            <person name="Li Z."/>
            <person name="Xue J."/>
            <person name="Cheng D."/>
        </authorList>
    </citation>
    <scope>NUCLEOTIDE SEQUENCE [LARGE SCALE GENOMIC DNA]</scope>
    <source>
        <strain evidence="1 2">BZC3</strain>
    </source>
</reference>
<dbReference type="EMBL" id="CP021995">
    <property type="protein sequence ID" value="ASD25487.1"/>
    <property type="molecule type" value="Genomic_DNA"/>
</dbReference>
<reference evidence="1 2" key="2">
    <citation type="submission" date="2017-06" db="EMBL/GenBank/DDBJ databases">
        <authorList>
            <person name="Kim H.J."/>
            <person name="Triplett B.A."/>
        </authorList>
    </citation>
    <scope>NUCLEOTIDE SEQUENCE [LARGE SCALE GENOMIC DNA]</scope>
    <source>
        <strain evidence="1 2">BZC3</strain>
    </source>
</reference>
<evidence type="ECO:0000313" key="2">
    <source>
        <dbReference type="Proteomes" id="UP000197024"/>
    </source>
</evidence>
<accession>A0A1Z3LTZ5</accession>
<evidence type="ECO:0008006" key="3">
    <source>
        <dbReference type="Google" id="ProtNLM"/>
    </source>
</evidence>
<dbReference type="InterPro" id="IPR025534">
    <property type="entry name" value="DUF4420"/>
</dbReference>
<proteinExistence type="predicted"/>
<dbReference type="Pfam" id="PF14390">
    <property type="entry name" value="DUF4420"/>
    <property type="match status" value="1"/>
</dbReference>
<evidence type="ECO:0000313" key="1">
    <source>
        <dbReference type="EMBL" id="ASD25487.1"/>
    </source>
</evidence>
<dbReference type="Proteomes" id="UP000197024">
    <property type="component" value="Chromosome"/>
</dbReference>
<gene>
    <name evidence="1" type="ORF">CD943_00370</name>
</gene>
<name>A0A1Z3LTZ5_BREDI</name>
<organism evidence="1 2">
    <name type="scientific">Brevundimonas diminuta</name>
    <name type="common">Pseudomonas diminuta</name>
    <dbReference type="NCBI Taxonomy" id="293"/>
    <lineage>
        <taxon>Bacteria</taxon>
        <taxon>Pseudomonadati</taxon>
        <taxon>Pseudomonadota</taxon>
        <taxon>Alphaproteobacteria</taxon>
        <taxon>Caulobacterales</taxon>
        <taxon>Caulobacteraceae</taxon>
        <taxon>Brevundimonas</taxon>
    </lineage>
</organism>